<reference evidence="2 3" key="1">
    <citation type="submission" date="2016-11" db="EMBL/GenBank/DDBJ databases">
        <title>Complete genome sequence of Streptomyces niveus SCSIO 3406.</title>
        <authorList>
            <person name="Zhu Q."/>
            <person name="Cheng W."/>
            <person name="Song Y."/>
            <person name="Li Q."/>
            <person name="Ju J."/>
        </authorList>
    </citation>
    <scope>NUCLEOTIDE SEQUENCE [LARGE SCALE GENOMIC DNA]</scope>
    <source>
        <strain evidence="2 3">SCSIO 3406</strain>
    </source>
</reference>
<evidence type="ECO:0000259" key="1">
    <source>
        <dbReference type="PROSITE" id="PS50943"/>
    </source>
</evidence>
<keyword evidence="3" id="KW-1185">Reference proteome</keyword>
<dbReference type="PROSITE" id="PS50943">
    <property type="entry name" value="HTH_CROC1"/>
    <property type="match status" value="1"/>
</dbReference>
<accession>A0A1U9QWD4</accession>
<dbReference type="Proteomes" id="UP000189677">
    <property type="component" value="Chromosome"/>
</dbReference>
<feature type="domain" description="HTH cro/C1-type" evidence="1">
    <location>
        <begin position="20"/>
        <end position="76"/>
    </location>
</feature>
<organism evidence="2 3">
    <name type="scientific">Streptomyces niveus</name>
    <name type="common">Streptomyces spheroides</name>
    <dbReference type="NCBI Taxonomy" id="193462"/>
    <lineage>
        <taxon>Bacteria</taxon>
        <taxon>Bacillati</taxon>
        <taxon>Actinomycetota</taxon>
        <taxon>Actinomycetes</taxon>
        <taxon>Kitasatosporales</taxon>
        <taxon>Streptomycetaceae</taxon>
        <taxon>Streptomyces</taxon>
    </lineage>
</organism>
<dbReference type="SUPFAM" id="SSF47413">
    <property type="entry name" value="lambda repressor-like DNA-binding domains"/>
    <property type="match status" value="1"/>
</dbReference>
<dbReference type="InterPro" id="IPR001387">
    <property type="entry name" value="Cro/C1-type_HTH"/>
</dbReference>
<dbReference type="Pfam" id="PF13560">
    <property type="entry name" value="HTH_31"/>
    <property type="match status" value="1"/>
</dbReference>
<dbReference type="InterPro" id="IPR010982">
    <property type="entry name" value="Lambda_DNA-bd_dom_sf"/>
</dbReference>
<name>A0A1U9QWD4_STRNV</name>
<dbReference type="AlphaFoldDB" id="A0A1U9QWD4"/>
<evidence type="ECO:0000313" key="3">
    <source>
        <dbReference type="Proteomes" id="UP000189677"/>
    </source>
</evidence>
<dbReference type="SMART" id="SM00530">
    <property type="entry name" value="HTH_XRE"/>
    <property type="match status" value="1"/>
</dbReference>
<sequence>MSPDATPDPYADPLIFGQRLQILRTRRGMTRDQLGGLLGRSASWVKGVEGGRLKTPKLELVLRIAEVLRVRDLSDLTGDQSVRIELFAGPGHPRLAAVKAAVDAYPLAIPQGEAPPTAHLRARLAHAWAARHSAPNHRDVVGALLPDLIRDAQLSVRQAESASQRRSAQAVLSEVYSLAQFFVAYQPDAPLLWRVAERGLIAAQESEDPRAIGVAAWLAAQAHRDSGPAHFDAADAVNLESLRYLEPLLPDAPDPVLAIAGALTFEAGYTAARRGETGSAWRYWDQARDMAGRLPVDYFDPVTSFSQSIMGAHAVTVAVELHAGGESVRQAAAADSVTIPSRPRRARHRIEEARGYQLDRQPDVALATLDKAHEAAPETIKYNGYAKSIVLEEVESKSPERKRRASALAVKMGLLAA</sequence>
<dbReference type="KEGG" id="snw:BBN63_22340"/>
<dbReference type="RefSeq" id="WP_078077147.1">
    <property type="nucleotide sequence ID" value="NZ_CP018047.1"/>
</dbReference>
<gene>
    <name evidence="2" type="ORF">BBN63_22340</name>
</gene>
<dbReference type="OrthoDB" id="3504495at2"/>
<evidence type="ECO:0000313" key="2">
    <source>
        <dbReference type="EMBL" id="AQU68540.1"/>
    </source>
</evidence>
<dbReference type="EMBL" id="CP018047">
    <property type="protein sequence ID" value="AQU68540.1"/>
    <property type="molecule type" value="Genomic_DNA"/>
</dbReference>
<proteinExistence type="predicted"/>
<dbReference type="Gene3D" id="1.10.260.40">
    <property type="entry name" value="lambda repressor-like DNA-binding domains"/>
    <property type="match status" value="1"/>
</dbReference>
<dbReference type="GO" id="GO:0003677">
    <property type="term" value="F:DNA binding"/>
    <property type="evidence" value="ECO:0007669"/>
    <property type="project" value="InterPro"/>
</dbReference>
<protein>
    <submittedName>
        <fullName evidence="2">Transcriptional regulator</fullName>
    </submittedName>
</protein>